<dbReference type="SUPFAM" id="SSF55729">
    <property type="entry name" value="Acyl-CoA N-acyltransferases (Nat)"/>
    <property type="match status" value="1"/>
</dbReference>
<name>A0A1M6P017_9FIRM</name>
<dbReference type="GO" id="GO:0009252">
    <property type="term" value="P:peptidoglycan biosynthetic process"/>
    <property type="evidence" value="ECO:0007669"/>
    <property type="project" value="UniProtKB-KW"/>
</dbReference>
<dbReference type="STRING" id="1123349.SAMN02744037_01418"/>
<dbReference type="InterPro" id="IPR038740">
    <property type="entry name" value="BioF2-like_GNAT_dom"/>
</dbReference>
<organism evidence="8 9">
    <name type="scientific">Tepidibacter formicigenes DSM 15518</name>
    <dbReference type="NCBI Taxonomy" id="1123349"/>
    <lineage>
        <taxon>Bacteria</taxon>
        <taxon>Bacillati</taxon>
        <taxon>Bacillota</taxon>
        <taxon>Clostridia</taxon>
        <taxon>Peptostreptococcales</taxon>
        <taxon>Peptostreptococcaceae</taxon>
        <taxon>Tepidibacter</taxon>
    </lineage>
</organism>
<evidence type="ECO:0000256" key="6">
    <source>
        <dbReference type="ARBA" id="ARBA00023316"/>
    </source>
</evidence>
<dbReference type="InterPro" id="IPR003447">
    <property type="entry name" value="FEMABX"/>
</dbReference>
<dbReference type="PANTHER" id="PTHR36174:SF1">
    <property type="entry name" value="LIPID II:GLYCINE GLYCYLTRANSFERASE"/>
    <property type="match status" value="1"/>
</dbReference>
<accession>A0A1M6P017</accession>
<evidence type="ECO:0000313" key="8">
    <source>
        <dbReference type="EMBL" id="SHK01258.1"/>
    </source>
</evidence>
<keyword evidence="4" id="KW-0573">Peptidoglycan synthesis</keyword>
<dbReference type="Pfam" id="PF13480">
    <property type="entry name" value="Acetyltransf_6"/>
    <property type="match status" value="1"/>
</dbReference>
<evidence type="ECO:0000256" key="3">
    <source>
        <dbReference type="ARBA" id="ARBA00022960"/>
    </source>
</evidence>
<dbReference type="InterPro" id="IPR050644">
    <property type="entry name" value="PG_Glycine_Bridge_Synth"/>
</dbReference>
<gene>
    <name evidence="8" type="ORF">SAMN02744037_01418</name>
</gene>
<dbReference type="EMBL" id="FRAE01000027">
    <property type="protein sequence ID" value="SHK01258.1"/>
    <property type="molecule type" value="Genomic_DNA"/>
</dbReference>
<evidence type="ECO:0000313" key="9">
    <source>
        <dbReference type="Proteomes" id="UP000242497"/>
    </source>
</evidence>
<proteinExistence type="inferred from homology"/>
<dbReference type="Proteomes" id="UP000242497">
    <property type="component" value="Unassembled WGS sequence"/>
</dbReference>
<dbReference type="Gene3D" id="3.40.630.30">
    <property type="match status" value="1"/>
</dbReference>
<reference evidence="9" key="1">
    <citation type="submission" date="2016-11" db="EMBL/GenBank/DDBJ databases">
        <authorList>
            <person name="Varghese N."/>
            <person name="Submissions S."/>
        </authorList>
    </citation>
    <scope>NUCLEOTIDE SEQUENCE [LARGE SCALE GENOMIC DNA]</scope>
    <source>
        <strain evidence="9">DSM 15518</strain>
    </source>
</reference>
<keyword evidence="3" id="KW-0133">Cell shape</keyword>
<comment type="similarity">
    <text evidence="1">Belongs to the FemABX family.</text>
</comment>
<dbReference type="AlphaFoldDB" id="A0A1M6P017"/>
<evidence type="ECO:0000259" key="7">
    <source>
        <dbReference type="Pfam" id="PF13480"/>
    </source>
</evidence>
<dbReference type="RefSeq" id="WP_072888574.1">
    <property type="nucleotide sequence ID" value="NZ_FRAE01000027.1"/>
</dbReference>
<evidence type="ECO:0000256" key="4">
    <source>
        <dbReference type="ARBA" id="ARBA00022984"/>
    </source>
</evidence>
<dbReference type="GO" id="GO:0016755">
    <property type="term" value="F:aminoacyltransferase activity"/>
    <property type="evidence" value="ECO:0007669"/>
    <property type="project" value="InterPro"/>
</dbReference>
<sequence length="343" mass="40953">MVNVFTCENDKWNEYLSYMPIEYQDIYYTSHYHKLNEKKGTSEARCFVYENNGKMALYPFMLNKIENENLKDEYFDIETVYGYTGPVSNSHNEEFLYSFEYEFLNYCKSNNIIAEFIRFNSLMNNINIFKHNIEVSKNRTTVIVNLQEDIQAIWENSISSKNRNMIRKAEKFGLNVRESNDYDTFKKIYYKTMEKVKASSFYYFDDEYFENISKNDNCILFEVTLKDKVIAGGLFLKYGQYFHYHLSGSLSEYLKYAPNNLMLMEAIKYGKSKGIKVMHLGGGLTKDSQDRLFKFKKSFSKQTLDFYIGKRVHNEYIYKKLCDEWILNNPDKKPVHFLLYKQK</sequence>
<keyword evidence="2 8" id="KW-0808">Transferase</keyword>
<dbReference type="PROSITE" id="PS51191">
    <property type="entry name" value="FEMABX"/>
    <property type="match status" value="1"/>
</dbReference>
<dbReference type="GO" id="GO:0008360">
    <property type="term" value="P:regulation of cell shape"/>
    <property type="evidence" value="ECO:0007669"/>
    <property type="project" value="UniProtKB-KW"/>
</dbReference>
<evidence type="ECO:0000256" key="5">
    <source>
        <dbReference type="ARBA" id="ARBA00023315"/>
    </source>
</evidence>
<feature type="domain" description="BioF2-like acetyltransferase" evidence="7">
    <location>
        <begin position="163"/>
        <end position="284"/>
    </location>
</feature>
<evidence type="ECO:0000256" key="1">
    <source>
        <dbReference type="ARBA" id="ARBA00009943"/>
    </source>
</evidence>
<dbReference type="PANTHER" id="PTHR36174">
    <property type="entry name" value="LIPID II:GLYCINE GLYCYLTRANSFERASE"/>
    <property type="match status" value="1"/>
</dbReference>
<keyword evidence="6" id="KW-0961">Cell wall biogenesis/degradation</keyword>
<protein>
    <submittedName>
        <fullName evidence="8">Acetyltransferase (GNAT) domain-containing protein</fullName>
    </submittedName>
</protein>
<keyword evidence="9" id="KW-1185">Reference proteome</keyword>
<dbReference type="InterPro" id="IPR016181">
    <property type="entry name" value="Acyl_CoA_acyltransferase"/>
</dbReference>
<keyword evidence="5" id="KW-0012">Acyltransferase</keyword>
<dbReference type="GO" id="GO:0071555">
    <property type="term" value="P:cell wall organization"/>
    <property type="evidence" value="ECO:0007669"/>
    <property type="project" value="UniProtKB-KW"/>
</dbReference>
<evidence type="ECO:0000256" key="2">
    <source>
        <dbReference type="ARBA" id="ARBA00022679"/>
    </source>
</evidence>